<dbReference type="RefSeq" id="WP_143127639.1">
    <property type="nucleotide sequence ID" value="NZ_VJMG01000081.1"/>
</dbReference>
<organism evidence="5 6">
    <name type="scientific">Rhizobium straminoryzae</name>
    <dbReference type="NCBI Taxonomy" id="1387186"/>
    <lineage>
        <taxon>Bacteria</taxon>
        <taxon>Pseudomonadati</taxon>
        <taxon>Pseudomonadota</taxon>
        <taxon>Alphaproteobacteria</taxon>
        <taxon>Hyphomicrobiales</taxon>
        <taxon>Rhizobiaceae</taxon>
        <taxon>Rhizobium/Agrobacterium group</taxon>
        <taxon>Rhizobium</taxon>
    </lineage>
</organism>
<dbReference type="Gene3D" id="1.10.10.10">
    <property type="entry name" value="Winged helix-like DNA-binding domain superfamily/Winged helix DNA-binding domain"/>
    <property type="match status" value="1"/>
</dbReference>
<dbReference type="SMART" id="SM00419">
    <property type="entry name" value="HTH_CRP"/>
    <property type="match status" value="1"/>
</dbReference>
<sequence length="239" mass="27257">MIEPLLLNLEQRDRLSDDEREMLRMAITRERRVAAQEDIVTEGDRPLTSSLLLDGFAARYNITGDGQRQLTSLHVAGEFIDLHAFLVKTMDHGIIALSPCRIAMADHSALKTITESAPHLARLLWLDTLVQAAISRQWIVAMGRRSRAAHLAQIICELYMRLQIVNRVEGGSFHFPLSQTQMADIMGLSTVHMNRVIQELRAAGFVTWSRERITILDWGRLQRFAEFDPAYLNIRSEPR</sequence>
<evidence type="ECO:0000256" key="3">
    <source>
        <dbReference type="ARBA" id="ARBA00023163"/>
    </source>
</evidence>
<accession>A0A549ST10</accession>
<dbReference type="InterPro" id="IPR018490">
    <property type="entry name" value="cNMP-bd_dom_sf"/>
</dbReference>
<name>A0A549ST10_9HYPH</name>
<reference evidence="5 6" key="1">
    <citation type="submission" date="2019-07" db="EMBL/GenBank/DDBJ databases">
        <title>Ln-dependent methylotrophs.</title>
        <authorList>
            <person name="Tani A."/>
        </authorList>
    </citation>
    <scope>NUCLEOTIDE SEQUENCE [LARGE SCALE GENOMIC DNA]</scope>
    <source>
        <strain evidence="5 6">SM12</strain>
    </source>
</reference>
<proteinExistence type="predicted"/>
<evidence type="ECO:0000313" key="6">
    <source>
        <dbReference type="Proteomes" id="UP000316801"/>
    </source>
</evidence>
<dbReference type="Proteomes" id="UP000316801">
    <property type="component" value="Unassembled WGS sequence"/>
</dbReference>
<dbReference type="Pfam" id="PF13545">
    <property type="entry name" value="HTH_Crp_2"/>
    <property type="match status" value="1"/>
</dbReference>
<evidence type="ECO:0000313" key="5">
    <source>
        <dbReference type="EMBL" id="TRL32784.1"/>
    </source>
</evidence>
<evidence type="ECO:0000259" key="4">
    <source>
        <dbReference type="PROSITE" id="PS51063"/>
    </source>
</evidence>
<dbReference type="InterPro" id="IPR012318">
    <property type="entry name" value="HTH_CRP"/>
</dbReference>
<dbReference type="Gene3D" id="2.60.120.10">
    <property type="entry name" value="Jelly Rolls"/>
    <property type="match status" value="1"/>
</dbReference>
<dbReference type="InterPro" id="IPR014710">
    <property type="entry name" value="RmlC-like_jellyroll"/>
</dbReference>
<keyword evidence="6" id="KW-1185">Reference proteome</keyword>
<dbReference type="InterPro" id="IPR036388">
    <property type="entry name" value="WH-like_DNA-bd_sf"/>
</dbReference>
<evidence type="ECO:0000256" key="1">
    <source>
        <dbReference type="ARBA" id="ARBA00023015"/>
    </source>
</evidence>
<dbReference type="PROSITE" id="PS51063">
    <property type="entry name" value="HTH_CRP_2"/>
    <property type="match status" value="1"/>
</dbReference>
<dbReference type="SUPFAM" id="SSF51206">
    <property type="entry name" value="cAMP-binding domain-like"/>
    <property type="match status" value="1"/>
</dbReference>
<feature type="domain" description="HTH crp-type" evidence="4">
    <location>
        <begin position="145"/>
        <end position="219"/>
    </location>
</feature>
<dbReference type="InterPro" id="IPR036390">
    <property type="entry name" value="WH_DNA-bd_sf"/>
</dbReference>
<dbReference type="GO" id="GO:0003677">
    <property type="term" value="F:DNA binding"/>
    <property type="evidence" value="ECO:0007669"/>
    <property type="project" value="UniProtKB-KW"/>
</dbReference>
<dbReference type="EMBL" id="VJMG01000081">
    <property type="protein sequence ID" value="TRL32784.1"/>
    <property type="molecule type" value="Genomic_DNA"/>
</dbReference>
<keyword evidence="3" id="KW-0804">Transcription</keyword>
<keyword evidence="1" id="KW-0805">Transcription regulation</keyword>
<protein>
    <submittedName>
        <fullName evidence="5">Crp/Fnr family transcriptional regulator</fullName>
    </submittedName>
</protein>
<comment type="caution">
    <text evidence="5">The sequence shown here is derived from an EMBL/GenBank/DDBJ whole genome shotgun (WGS) entry which is preliminary data.</text>
</comment>
<dbReference type="SUPFAM" id="SSF46785">
    <property type="entry name" value="Winged helix' DNA-binding domain"/>
    <property type="match status" value="1"/>
</dbReference>
<evidence type="ECO:0000256" key="2">
    <source>
        <dbReference type="ARBA" id="ARBA00023125"/>
    </source>
</evidence>
<keyword evidence="2" id="KW-0238">DNA-binding</keyword>
<dbReference type="Pfam" id="PF00027">
    <property type="entry name" value="cNMP_binding"/>
    <property type="match status" value="1"/>
</dbReference>
<gene>
    <name evidence="5" type="ORF">FNA46_23315</name>
</gene>
<dbReference type="GO" id="GO:0006355">
    <property type="term" value="P:regulation of DNA-templated transcription"/>
    <property type="evidence" value="ECO:0007669"/>
    <property type="project" value="InterPro"/>
</dbReference>
<dbReference type="AlphaFoldDB" id="A0A549ST10"/>
<dbReference type="InterPro" id="IPR000595">
    <property type="entry name" value="cNMP-bd_dom"/>
</dbReference>
<dbReference type="CDD" id="cd00038">
    <property type="entry name" value="CAP_ED"/>
    <property type="match status" value="1"/>
</dbReference>